<keyword evidence="2" id="KW-1185">Reference proteome</keyword>
<evidence type="ECO:0000313" key="1">
    <source>
        <dbReference type="EMBL" id="MBB5158834.1"/>
    </source>
</evidence>
<accession>A0A840QDI3</accession>
<dbReference type="RefSeq" id="WP_184730847.1">
    <property type="nucleotide sequence ID" value="NZ_JACHIW010000002.1"/>
</dbReference>
<protein>
    <submittedName>
        <fullName evidence="1">Uncharacterized protein</fullName>
    </submittedName>
</protein>
<dbReference type="Proteomes" id="UP000584374">
    <property type="component" value="Unassembled WGS sequence"/>
</dbReference>
<dbReference type="EMBL" id="JACHIW010000002">
    <property type="protein sequence ID" value="MBB5158834.1"/>
    <property type="molecule type" value="Genomic_DNA"/>
</dbReference>
<sequence length="60" mass="6518">MDPITFAALRGLDTLAYRVGTASPRRWPRRSRKSGVDDLGIDSENDSSVRWLIAGSGRGG</sequence>
<reference evidence="1 2" key="1">
    <citation type="submission" date="2020-08" db="EMBL/GenBank/DDBJ databases">
        <title>Sequencing the genomes of 1000 actinobacteria strains.</title>
        <authorList>
            <person name="Klenk H.-P."/>
        </authorList>
    </citation>
    <scope>NUCLEOTIDE SEQUENCE [LARGE SCALE GENOMIC DNA]</scope>
    <source>
        <strain evidence="1 2">DSM 45584</strain>
    </source>
</reference>
<dbReference type="AlphaFoldDB" id="A0A840QDI3"/>
<gene>
    <name evidence="1" type="ORF">BJ970_006433</name>
</gene>
<organism evidence="1 2">
    <name type="scientific">Saccharopolyspora phatthalungensis</name>
    <dbReference type="NCBI Taxonomy" id="664693"/>
    <lineage>
        <taxon>Bacteria</taxon>
        <taxon>Bacillati</taxon>
        <taxon>Actinomycetota</taxon>
        <taxon>Actinomycetes</taxon>
        <taxon>Pseudonocardiales</taxon>
        <taxon>Pseudonocardiaceae</taxon>
        <taxon>Saccharopolyspora</taxon>
    </lineage>
</organism>
<proteinExistence type="predicted"/>
<evidence type="ECO:0000313" key="2">
    <source>
        <dbReference type="Proteomes" id="UP000584374"/>
    </source>
</evidence>
<name>A0A840QDI3_9PSEU</name>
<comment type="caution">
    <text evidence="1">The sequence shown here is derived from an EMBL/GenBank/DDBJ whole genome shotgun (WGS) entry which is preliminary data.</text>
</comment>